<dbReference type="Proteomes" id="UP001178507">
    <property type="component" value="Unassembled WGS sequence"/>
</dbReference>
<organism evidence="1 2">
    <name type="scientific">Effrenium voratum</name>
    <dbReference type="NCBI Taxonomy" id="2562239"/>
    <lineage>
        <taxon>Eukaryota</taxon>
        <taxon>Sar</taxon>
        <taxon>Alveolata</taxon>
        <taxon>Dinophyceae</taxon>
        <taxon>Suessiales</taxon>
        <taxon>Symbiodiniaceae</taxon>
        <taxon>Effrenium</taxon>
    </lineage>
</organism>
<gene>
    <name evidence="1" type="ORF">EVOR1521_LOCUS9992</name>
</gene>
<dbReference type="AlphaFoldDB" id="A0AA36MRB1"/>
<evidence type="ECO:0000313" key="2">
    <source>
        <dbReference type="Proteomes" id="UP001178507"/>
    </source>
</evidence>
<comment type="caution">
    <text evidence="1">The sequence shown here is derived from an EMBL/GenBank/DDBJ whole genome shotgun (WGS) entry which is preliminary data.</text>
</comment>
<sequence>MCTEYLARANVPSKLEADLADPYCDDSVRLCVTRLLGFVAGRSAAVAEHLLRSHEAPFPQSIAGLIDSRDPAARLCAIHAWATSCLQMKGLTFMLGWKPLLQEMVSLVSATQNEIAKGAMDAWVIVLKA</sequence>
<dbReference type="EMBL" id="CAUJNA010000927">
    <property type="protein sequence ID" value="CAJ1382665.1"/>
    <property type="molecule type" value="Genomic_DNA"/>
</dbReference>
<keyword evidence="2" id="KW-1185">Reference proteome</keyword>
<accession>A0AA36MRB1</accession>
<protein>
    <submittedName>
        <fullName evidence="1">Uncharacterized protein</fullName>
    </submittedName>
</protein>
<name>A0AA36MRB1_9DINO</name>
<proteinExistence type="predicted"/>
<evidence type="ECO:0000313" key="1">
    <source>
        <dbReference type="EMBL" id="CAJ1382665.1"/>
    </source>
</evidence>
<reference evidence="1" key="1">
    <citation type="submission" date="2023-08" db="EMBL/GenBank/DDBJ databases">
        <authorList>
            <person name="Chen Y."/>
            <person name="Shah S."/>
            <person name="Dougan E. K."/>
            <person name="Thang M."/>
            <person name="Chan C."/>
        </authorList>
    </citation>
    <scope>NUCLEOTIDE SEQUENCE</scope>
</reference>